<keyword evidence="7 16" id="KW-0853">WD repeat</keyword>
<dbReference type="FunFam" id="1.20.900.10:FF:000004">
    <property type="entry name" value="Rho guanine nucleotide exchange factor 2"/>
    <property type="match status" value="1"/>
</dbReference>
<dbReference type="Gene3D" id="1.25.40.20">
    <property type="entry name" value="Ankyrin repeat-containing domain"/>
    <property type="match status" value="1"/>
</dbReference>
<dbReference type="OrthoDB" id="28045at2759"/>
<dbReference type="EMBL" id="KZ505970">
    <property type="protein sequence ID" value="PKU42674.1"/>
    <property type="molecule type" value="Genomic_DNA"/>
</dbReference>
<dbReference type="CDD" id="cd00160">
    <property type="entry name" value="RhoGEF"/>
    <property type="match status" value="1"/>
</dbReference>
<dbReference type="GO" id="GO:0005730">
    <property type="term" value="C:nucleolus"/>
    <property type="evidence" value="ECO:0007669"/>
    <property type="project" value="UniProtKB-SubCell"/>
</dbReference>
<keyword evidence="14" id="KW-0539">Nucleus</keyword>
<feature type="domain" description="Phorbol-ester/DAG-type" evidence="21">
    <location>
        <begin position="1268"/>
        <end position="1315"/>
    </location>
</feature>
<evidence type="ECO:0000256" key="5">
    <source>
        <dbReference type="ARBA" id="ARBA00022552"/>
    </source>
</evidence>
<evidence type="ECO:0000256" key="8">
    <source>
        <dbReference type="ARBA" id="ARBA00022658"/>
    </source>
</evidence>
<dbReference type="GO" id="GO:0006364">
    <property type="term" value="P:rRNA processing"/>
    <property type="evidence" value="ECO:0007669"/>
    <property type="project" value="UniProtKB-KW"/>
</dbReference>
<dbReference type="Gene3D" id="1.20.900.10">
    <property type="entry name" value="Dbl homology (DH) domain"/>
    <property type="match status" value="1"/>
</dbReference>
<dbReference type="PROSITE" id="PS50081">
    <property type="entry name" value="ZF_DAG_PE_2"/>
    <property type="match status" value="1"/>
</dbReference>
<dbReference type="GO" id="GO:0000902">
    <property type="term" value="P:cell morphogenesis"/>
    <property type="evidence" value="ECO:0007669"/>
    <property type="project" value="TreeGrafter"/>
</dbReference>
<dbReference type="GO" id="GO:0005737">
    <property type="term" value="C:cytoplasm"/>
    <property type="evidence" value="ECO:0007669"/>
    <property type="project" value="UniProtKB-SubCell"/>
</dbReference>
<dbReference type="SMART" id="SM00320">
    <property type="entry name" value="WD40"/>
    <property type="match status" value="7"/>
</dbReference>
<dbReference type="SMART" id="SM00233">
    <property type="entry name" value="PH"/>
    <property type="match status" value="1"/>
</dbReference>
<dbReference type="GO" id="GO:0035023">
    <property type="term" value="P:regulation of Rho protein signal transduction"/>
    <property type="evidence" value="ECO:0007669"/>
    <property type="project" value="TreeGrafter"/>
</dbReference>
<dbReference type="SUPFAM" id="SSF50729">
    <property type="entry name" value="PH domain-like"/>
    <property type="match status" value="1"/>
</dbReference>
<dbReference type="FunFam" id="2.130.10.10:FF:000398">
    <property type="entry name" value="U3 small nucleolar RNA-associated protein 15 homolog"/>
    <property type="match status" value="1"/>
</dbReference>
<dbReference type="Gene3D" id="2.130.10.10">
    <property type="entry name" value="YVTN repeat-like/Quinoprotein amine dehydrogenase"/>
    <property type="match status" value="2"/>
</dbReference>
<evidence type="ECO:0000256" key="3">
    <source>
        <dbReference type="ARBA" id="ARBA00018260"/>
    </source>
</evidence>
<dbReference type="GO" id="GO:0005085">
    <property type="term" value="F:guanyl-nucleotide exchange factor activity"/>
    <property type="evidence" value="ECO:0007669"/>
    <property type="project" value="UniProtKB-KW"/>
</dbReference>
<feature type="region of interest" description="Disordered" evidence="18">
    <location>
        <begin position="1400"/>
        <end position="1437"/>
    </location>
</feature>
<gene>
    <name evidence="22" type="ORF">llap_7029</name>
</gene>
<feature type="compositionally biased region" description="Polar residues" evidence="18">
    <location>
        <begin position="1400"/>
        <end position="1411"/>
    </location>
</feature>
<dbReference type="PROSITE" id="PS50082">
    <property type="entry name" value="WD_REPEATS_2"/>
    <property type="match status" value="2"/>
</dbReference>
<evidence type="ECO:0000256" key="15">
    <source>
        <dbReference type="ARBA" id="ARBA00045437"/>
    </source>
</evidence>
<dbReference type="SMART" id="SM00325">
    <property type="entry name" value="RhoGEF"/>
    <property type="match status" value="1"/>
</dbReference>
<evidence type="ECO:0000313" key="22">
    <source>
        <dbReference type="EMBL" id="PKU42674.1"/>
    </source>
</evidence>
<dbReference type="Pfam" id="PF00621">
    <property type="entry name" value="RhoGEF"/>
    <property type="match status" value="1"/>
</dbReference>
<keyword evidence="23" id="KW-1185">Reference proteome</keyword>
<dbReference type="SMART" id="SM00109">
    <property type="entry name" value="C1"/>
    <property type="match status" value="1"/>
</dbReference>
<evidence type="ECO:0000256" key="1">
    <source>
        <dbReference type="ARBA" id="ARBA00004496"/>
    </source>
</evidence>
<dbReference type="InterPro" id="IPR041020">
    <property type="entry name" value="PH_16"/>
</dbReference>
<dbReference type="InterPro" id="IPR035899">
    <property type="entry name" value="DBL_dom_sf"/>
</dbReference>
<dbReference type="InterPro" id="IPR001849">
    <property type="entry name" value="PH_domain"/>
</dbReference>
<feature type="coiled-coil region" evidence="17">
    <location>
        <begin position="2077"/>
        <end position="2164"/>
    </location>
</feature>
<dbReference type="Pfam" id="PF09384">
    <property type="entry name" value="UTP15_C"/>
    <property type="match status" value="1"/>
</dbReference>
<dbReference type="Proteomes" id="UP000233556">
    <property type="component" value="Unassembled WGS sequence"/>
</dbReference>
<evidence type="ECO:0000259" key="21">
    <source>
        <dbReference type="PROSITE" id="PS50081"/>
    </source>
</evidence>
<dbReference type="SUPFAM" id="SSF48065">
    <property type="entry name" value="DBL homology domain (DH-domain)"/>
    <property type="match status" value="1"/>
</dbReference>
<comment type="subcellular location">
    <subcellularLocation>
        <location evidence="1">Cytoplasm</location>
    </subcellularLocation>
    <subcellularLocation>
        <location evidence="2">Nucleus</location>
        <location evidence="2">Nucleolus</location>
    </subcellularLocation>
</comment>
<evidence type="ECO:0000256" key="12">
    <source>
        <dbReference type="ARBA" id="ARBA00022833"/>
    </source>
</evidence>
<reference evidence="23" key="2">
    <citation type="submission" date="2017-12" db="EMBL/GenBank/DDBJ databases">
        <title>Genome sequence of the Bar-tailed Godwit (Limosa lapponica baueri).</title>
        <authorList>
            <person name="Lima N.C.B."/>
            <person name="Parody-Merino A.M."/>
            <person name="Battley P.F."/>
            <person name="Fidler A.E."/>
            <person name="Prosdocimi F."/>
        </authorList>
    </citation>
    <scope>NUCLEOTIDE SEQUENCE [LARGE SCALE GENOMIC DNA]</scope>
</reference>
<dbReference type="Pfam" id="PF00400">
    <property type="entry name" value="WD40"/>
    <property type="match status" value="4"/>
</dbReference>
<dbReference type="InterPro" id="IPR051632">
    <property type="entry name" value="Rho_GEF"/>
</dbReference>
<keyword evidence="8" id="KW-0344">Guanine-nucleotide releasing factor</keyword>
<comment type="function">
    <text evidence="15">Ribosome biogenesis factor. Involved in nucleolar processing of pre-18S ribosomal RNA. Required for optimal pre-ribosomal RNA transcription by RNA polymerase I. Part of the small subunit (SSU) processome, first precursor of the small eukaryotic ribosomal subunit. During the assembly of the SSU processome in the nucleolus, many ribosome biogenesis factors, an RNA chaperone and ribosomal proteins associate with the nascent pre-rRNA and work in concert to generate RNA folding, modifications, rearrangements and cleavage as well as targeted degradation of pre-ribosomal RNA by the RNA exosome.</text>
</comment>
<evidence type="ECO:0000256" key="10">
    <source>
        <dbReference type="ARBA" id="ARBA00022737"/>
    </source>
</evidence>
<dbReference type="Gene3D" id="3.30.60.20">
    <property type="match status" value="1"/>
</dbReference>
<evidence type="ECO:0000256" key="18">
    <source>
        <dbReference type="SAM" id="MobiDB-lite"/>
    </source>
</evidence>
<dbReference type="PROSITE" id="PS00678">
    <property type="entry name" value="WD_REPEATS_1"/>
    <property type="match status" value="1"/>
</dbReference>
<keyword evidence="6" id="KW-0597">Phosphoprotein</keyword>
<feature type="repeat" description="WD" evidence="16">
    <location>
        <begin position="244"/>
        <end position="285"/>
    </location>
</feature>
<dbReference type="GO" id="GO:0008270">
    <property type="term" value="F:zinc ion binding"/>
    <property type="evidence" value="ECO:0007669"/>
    <property type="project" value="UniProtKB-KW"/>
</dbReference>
<evidence type="ECO:0000256" key="7">
    <source>
        <dbReference type="ARBA" id="ARBA00022574"/>
    </source>
</evidence>
<dbReference type="InterPro" id="IPR000219">
    <property type="entry name" value="DH_dom"/>
</dbReference>
<dbReference type="PROSITE" id="PS50003">
    <property type="entry name" value="PH_DOMAIN"/>
    <property type="match status" value="1"/>
</dbReference>
<keyword evidence="11" id="KW-0863">Zinc-finger</keyword>
<evidence type="ECO:0000256" key="13">
    <source>
        <dbReference type="ARBA" id="ARBA00023054"/>
    </source>
</evidence>
<dbReference type="Gene3D" id="2.30.29.30">
    <property type="entry name" value="Pleckstrin-homology domain (PH domain)/Phosphotyrosine-binding domain (PTB)"/>
    <property type="match status" value="1"/>
</dbReference>
<keyword evidence="12" id="KW-0862">Zinc</keyword>
<evidence type="ECO:0000259" key="20">
    <source>
        <dbReference type="PROSITE" id="PS50010"/>
    </source>
</evidence>
<feature type="compositionally biased region" description="Polar residues" evidence="18">
    <location>
        <begin position="2296"/>
        <end position="2318"/>
    </location>
</feature>
<dbReference type="InterPro" id="IPR046349">
    <property type="entry name" value="C1-like_sf"/>
</dbReference>
<dbReference type="InterPro" id="IPR002219">
    <property type="entry name" value="PKC_DAG/PE"/>
</dbReference>
<evidence type="ECO:0000256" key="6">
    <source>
        <dbReference type="ARBA" id="ARBA00022553"/>
    </source>
</evidence>
<evidence type="ECO:0000256" key="9">
    <source>
        <dbReference type="ARBA" id="ARBA00022723"/>
    </source>
</evidence>
<dbReference type="InterPro" id="IPR015943">
    <property type="entry name" value="WD40/YVTN_repeat-like_dom_sf"/>
</dbReference>
<proteinExistence type="predicted"/>
<evidence type="ECO:0000256" key="4">
    <source>
        <dbReference type="ARBA" id="ARBA00022490"/>
    </source>
</evidence>
<feature type="domain" description="PH" evidence="19">
    <location>
        <begin position="1737"/>
        <end position="1839"/>
    </location>
</feature>
<evidence type="ECO:0000256" key="2">
    <source>
        <dbReference type="ARBA" id="ARBA00004604"/>
    </source>
</evidence>
<dbReference type="Pfam" id="PF17838">
    <property type="entry name" value="PH_16"/>
    <property type="match status" value="1"/>
</dbReference>
<evidence type="ECO:0000256" key="14">
    <source>
        <dbReference type="ARBA" id="ARBA00023242"/>
    </source>
</evidence>
<keyword evidence="10" id="KW-0677">Repeat</keyword>
<organism evidence="22 23">
    <name type="scientific">Limosa lapponica baueri</name>
    <dbReference type="NCBI Taxonomy" id="1758121"/>
    <lineage>
        <taxon>Eukaryota</taxon>
        <taxon>Metazoa</taxon>
        <taxon>Chordata</taxon>
        <taxon>Craniata</taxon>
        <taxon>Vertebrata</taxon>
        <taxon>Euteleostomi</taxon>
        <taxon>Archelosauria</taxon>
        <taxon>Archosauria</taxon>
        <taxon>Dinosauria</taxon>
        <taxon>Saurischia</taxon>
        <taxon>Theropoda</taxon>
        <taxon>Coelurosauria</taxon>
        <taxon>Aves</taxon>
        <taxon>Neognathae</taxon>
        <taxon>Neoaves</taxon>
        <taxon>Charadriiformes</taxon>
        <taxon>Scolopacidae</taxon>
        <taxon>Limosa</taxon>
    </lineage>
</organism>
<dbReference type="PANTHER" id="PTHR13944">
    <property type="entry name" value="AGAP007712-PA"/>
    <property type="match status" value="1"/>
</dbReference>
<evidence type="ECO:0000259" key="19">
    <source>
        <dbReference type="PROSITE" id="PS50003"/>
    </source>
</evidence>
<dbReference type="PROSITE" id="PS00479">
    <property type="entry name" value="ZF_DAG_PE_1"/>
    <property type="match status" value="1"/>
</dbReference>
<evidence type="ECO:0000313" key="23">
    <source>
        <dbReference type="Proteomes" id="UP000233556"/>
    </source>
</evidence>
<dbReference type="PANTHER" id="PTHR13944:SF22">
    <property type="entry name" value="RHO GUANINE NUCLEOTIDE EXCHANGE FACTOR 28"/>
    <property type="match status" value="1"/>
</dbReference>
<protein>
    <recommendedName>
        <fullName evidence="3">U3 small nucleolar RNA-associated protein 15 homolog</fullName>
    </recommendedName>
</protein>
<evidence type="ECO:0000256" key="11">
    <source>
        <dbReference type="ARBA" id="ARBA00022771"/>
    </source>
</evidence>
<keyword evidence="5" id="KW-0698">rRNA processing</keyword>
<dbReference type="SUPFAM" id="SSF57889">
    <property type="entry name" value="Cysteine-rich domain"/>
    <property type="match status" value="1"/>
</dbReference>
<keyword evidence="9" id="KW-0479">Metal-binding</keyword>
<feature type="repeat" description="WD" evidence="16">
    <location>
        <begin position="118"/>
        <end position="159"/>
    </location>
</feature>
<evidence type="ECO:0000256" key="17">
    <source>
        <dbReference type="SAM" id="Coils"/>
    </source>
</evidence>
<dbReference type="FunFam" id="2.130.10.10:FF:000448">
    <property type="entry name" value="U3 small nucleolar RNA-associated protein 15 homolog"/>
    <property type="match status" value="1"/>
</dbReference>
<dbReference type="PROSITE" id="PS50294">
    <property type="entry name" value="WD_REPEATS_REGION"/>
    <property type="match status" value="2"/>
</dbReference>
<keyword evidence="4" id="KW-0963">Cytoplasm</keyword>
<feature type="domain" description="DH" evidence="20">
    <location>
        <begin position="1499"/>
        <end position="1695"/>
    </location>
</feature>
<dbReference type="InterPro" id="IPR011993">
    <property type="entry name" value="PH-like_dom_sf"/>
</dbReference>
<dbReference type="InterPro" id="IPR001680">
    <property type="entry name" value="WD40_rpt"/>
</dbReference>
<dbReference type="InterPro" id="IPR018983">
    <property type="entry name" value="U3_snoRNA-assocProt_15_C"/>
</dbReference>
<dbReference type="InterPro" id="IPR036770">
    <property type="entry name" value="Ankyrin_rpt-contain_sf"/>
</dbReference>
<dbReference type="SUPFAM" id="SSF48403">
    <property type="entry name" value="Ankyrin repeat"/>
    <property type="match status" value="1"/>
</dbReference>
<dbReference type="PROSITE" id="PS50010">
    <property type="entry name" value="DH_2"/>
    <property type="match status" value="1"/>
</dbReference>
<dbReference type="InterPro" id="IPR019775">
    <property type="entry name" value="WD40_repeat_CS"/>
</dbReference>
<dbReference type="FunFam" id="2.30.29.30:FF:000021">
    <property type="entry name" value="Rho guanine nucleotide exchange factor 2"/>
    <property type="match status" value="1"/>
</dbReference>
<name>A0A2I0U9C0_LIMLA</name>
<keyword evidence="13 17" id="KW-0175">Coiled coil</keyword>
<evidence type="ECO:0000256" key="16">
    <source>
        <dbReference type="PROSITE-ProRule" id="PRU00221"/>
    </source>
</evidence>
<reference evidence="23" key="1">
    <citation type="submission" date="2017-11" db="EMBL/GenBank/DDBJ databases">
        <authorList>
            <person name="Lima N.C."/>
            <person name="Parody-Merino A.M."/>
            <person name="Battley P.F."/>
            <person name="Fidler A.E."/>
            <person name="Prosdocimi F."/>
        </authorList>
    </citation>
    <scope>NUCLEOTIDE SEQUENCE [LARGE SCALE GENOMIC DNA]</scope>
</reference>
<dbReference type="CDD" id="cd00200">
    <property type="entry name" value="WD40"/>
    <property type="match status" value="1"/>
</dbReference>
<dbReference type="SUPFAM" id="SSF50978">
    <property type="entry name" value="WD40 repeat-like"/>
    <property type="match status" value="1"/>
</dbReference>
<accession>A0A2I0U9C0</accession>
<dbReference type="InterPro" id="IPR036322">
    <property type="entry name" value="WD40_repeat_dom_sf"/>
</dbReference>
<sequence>MATYKPVVVQAVPKLGEKITQDTLYWRGYKTPVQIKEFGAVNKIDFSPVSPYNYAVTASSRIHIYGRYSQEPIKTFSRFKDAAYCATYRDDGNLLVAGSEEGSIRLFDLSGRAPLRQFDGHTKAAHVVGFLSDKYRIFSGGDDYSSNLWDIPSGTEIVSYSEHTDYVRCGCASKVNADVFITGSYDHTVKLFDARTKSSVMTIEHGQPVESVLLFPSGGLLVSAGGRYVKVWDVLKGGQLLVSLKNHHKTVTCLCLNSSGQRLLSGSLDRHVKIYSTTSYKVVHSFSYATSILSLALSPEDETIVVGMTNGVLNVKHRKPEERKEDSQKKRQPTYRTYVKGRTYMPKQEDFCVSKPVKRVLRKYDKLLKSFQSSKALDAVLEPPIRLYTPEVTVAVMQELHRRGTLRSALAGRDEKQINLLLTFVARRVIEPRFTPVLVTVADMITDIYQPVVGQSAIVDRQFLRLQEAIGKEIDYQEELLEVLGMMDTLFATFTKKKDTNLEENKSNGLAETIETSLRSRGSTIEYPFVARKHHYKLLAHGMSHQGMRIAWDAGASRLVHGSKERSAAALDGGRERELKTMVKCTDIHMILNASELFQSALMPMQKGQVTINAKFDKDIYLPEDAEFYFVYDGSLKRHVMFAERISDNALRSIVPGHGCQEAVSVSVLMYTRGYSPVVLGSSPVTYRENLSCKLSRFLVNHAECVTAASHKMLLDKFGLRIKDLQSLDNDLMMAVAHEELPSTWNILGSSSEGEPKHKETLLHLVMKLGLVKLSQFLAAQPGGSSALALPNEDGATPLDLALQNGHSKLVEVFTNFQGSHSLDISRAEISEDACMQFVHSSGALTLTFSHTAQHLLESDIKLFRKYFWDRPLLYQSINSNQVETVEVPKMPCSTASSVEGPVNLASDGLSQEDMKPFQDTVVPSKENEDPVLLGIDFLTMVEQRHSTLDVLRKLKASPALFAATRHSAVLSGSDEVYANCMVVDQAGDLKANYVHGDGASSELCLNPTNSISMAKSSSSPSLEENDQYIYVPNEGNQRPVKNGENAGLRHTVSPSDLYGADSYLPFKTHGFIKERGQLNADMKKKSSSLDDLEVDVGSGGVSDRSHVHYPPLGSSEAMACSRDGLDLSTNLQPKECTVSGIRSRSYSCSSPKGLLGRPRIPRDFTVGDSNEDGVLMNSGRSLLHALSLSKSVSLLHPCKRAYSLPEQSREKRIQEEEWNKYIVPSKNESEKCKVSRTFSFLMNRMTSTRNKCKTKNKDTKDKEKLNRHNFTNGTFSGVIPCMACEKALLGKESLQCSHCNVIVHKNCKECAPVCTKCLYAKGCKGVKTSNVNNRASTVLEQFLEEGQKKSQERYYNKNKPQAGVTNSLPGDISQAALAPVHPSSSVPIGLSAGQREASQQSHFLSKSVPSASFERRSMPFSEQDSETSTRTLRSKSRSEEMLQALGTFSSMDPFVMEDDVDLSQWTDLRTDAQEFEAESWSLVVDPVFCNKQEKDVIKRQDVIFELMQTEVHHIHTLFIMSEIFRKGMKEELQLDHSTVDKIFPCLDELLEMHRQFFCRMKERRQESCEAGSERNFVISRIGDILVQQFSEENATKMKKIYGEFCSHQKEAVNLFKELQQNKKFQNFIKLRNSNLLARRRGIPECILLVTQRITKYPVLVERILQYSKEGTEERKDLCKALHLIKDVIAAVDLKVNEYEKKQKLLEILSRTENKTYTKMKNGHVFRKQDLMRKERILLHEGVVYWKTATGRFKDTLALLLTDMLLFLQEKDQKYFFAAVDQKPSVISLQRLIVREVANEERGMFLISASSAGPEMYEVHTSSKEERNNWMRHIQDAVESCPEEEEEGKMSESDEDRRIAEAKASRIQKCQESLSNQDQQICSYLEEKLHIYAELGDMSGFEDVHIEPHLLIKHDSGETPQAASLLAAALREVESLHVAVATSQVSETDPSPEESIEELSVKHRFSANEVLEFVPGDAEIEEAEESSEVNLSVEKEMAGADLEDKGGSMSFPGSTGTEIVQAIQNLTRLLYSIQAAVAIQDSHTELHRLLLQENEKTCRGHGSRLNLLLEQEKYRNLEKQRVEVANIHKLKQQFQQEQQRWLRECEQRQREQEAREGQLGQREKECGYQEELLEKSRQELALQLQEYQQSLERLQEGQKMVERERDSVRMQKQLLWHWKHGQQSTVLSSSESYEIMGRSQLDSLRGENAFYLNEAVVCVSLSSLNRSDSSLVYEDGVYGLNISNSDIVRTSENQVDLKVDNSCQPVLTSALWKSTDPYQQMSFSCKSNKDAFNDDLNASQTQGPQTSIPNQGSIQPPQVDTLLLNHQPESLQDTESGGRVEEKIVYL</sequence>
<feature type="region of interest" description="Disordered" evidence="18">
    <location>
        <begin position="2293"/>
        <end position="2318"/>
    </location>
</feature>